<dbReference type="SMART" id="SM00179">
    <property type="entry name" value="EGF_CA"/>
    <property type="match status" value="1"/>
</dbReference>
<keyword evidence="4" id="KW-0106">Calcium</keyword>
<keyword evidence="1 7" id="KW-0245">EGF-like domain</keyword>
<keyword evidence="8" id="KW-0812">Transmembrane</keyword>
<dbReference type="PROSITE" id="PS50026">
    <property type="entry name" value="EGF_3"/>
    <property type="match status" value="1"/>
</dbReference>
<comment type="caution">
    <text evidence="7">Lacks conserved residue(s) required for the propagation of feature annotation.</text>
</comment>
<dbReference type="InParanoid" id="A0A1S3ICL2"/>
<dbReference type="Proteomes" id="UP000085678">
    <property type="component" value="Unplaced"/>
</dbReference>
<evidence type="ECO:0000256" key="1">
    <source>
        <dbReference type="ARBA" id="ARBA00022536"/>
    </source>
</evidence>
<evidence type="ECO:0000256" key="8">
    <source>
        <dbReference type="SAM" id="Phobius"/>
    </source>
</evidence>
<feature type="domain" description="EGF-like" evidence="9">
    <location>
        <begin position="126"/>
        <end position="162"/>
    </location>
</feature>
<evidence type="ECO:0000256" key="5">
    <source>
        <dbReference type="ARBA" id="ARBA00023157"/>
    </source>
</evidence>
<dbReference type="Gene3D" id="2.10.25.10">
    <property type="entry name" value="Laminin"/>
    <property type="match status" value="1"/>
</dbReference>
<evidence type="ECO:0000259" key="9">
    <source>
        <dbReference type="PROSITE" id="PS50026"/>
    </source>
</evidence>
<accession>A0A1S3ICL2</accession>
<dbReference type="InterPro" id="IPR000742">
    <property type="entry name" value="EGF"/>
</dbReference>
<name>A0A1S3ICL2_LINAN</name>
<evidence type="ECO:0000256" key="4">
    <source>
        <dbReference type="ARBA" id="ARBA00022837"/>
    </source>
</evidence>
<reference evidence="11" key="1">
    <citation type="submission" date="2025-08" db="UniProtKB">
        <authorList>
            <consortium name="RefSeq"/>
        </authorList>
    </citation>
    <scope>IDENTIFICATION</scope>
    <source>
        <tissue evidence="11">Gonads</tissue>
    </source>
</reference>
<dbReference type="InterPro" id="IPR018097">
    <property type="entry name" value="EGF_Ca-bd_CS"/>
</dbReference>
<dbReference type="PROSITE" id="PS00010">
    <property type="entry name" value="ASX_HYDROXYL"/>
    <property type="match status" value="1"/>
</dbReference>
<gene>
    <name evidence="11" type="primary">LOC106162739</name>
</gene>
<evidence type="ECO:0000313" key="10">
    <source>
        <dbReference type="Proteomes" id="UP000085678"/>
    </source>
</evidence>
<evidence type="ECO:0000256" key="3">
    <source>
        <dbReference type="ARBA" id="ARBA00022737"/>
    </source>
</evidence>
<feature type="transmembrane region" description="Helical" evidence="8">
    <location>
        <begin position="6"/>
        <end position="27"/>
    </location>
</feature>
<dbReference type="RefSeq" id="XP_013395596.1">
    <property type="nucleotide sequence ID" value="XM_013540142.1"/>
</dbReference>
<dbReference type="InterPro" id="IPR000152">
    <property type="entry name" value="EGF-type_Asp/Asn_hydroxyl_site"/>
</dbReference>
<proteinExistence type="predicted"/>
<dbReference type="AlphaFoldDB" id="A0A1S3ICL2"/>
<dbReference type="SUPFAM" id="SSF57196">
    <property type="entry name" value="EGF/Laminin"/>
    <property type="match status" value="1"/>
</dbReference>
<dbReference type="SMART" id="SM00181">
    <property type="entry name" value="EGF"/>
    <property type="match status" value="2"/>
</dbReference>
<feature type="transmembrane region" description="Helical" evidence="8">
    <location>
        <begin position="39"/>
        <end position="66"/>
    </location>
</feature>
<evidence type="ECO:0000256" key="6">
    <source>
        <dbReference type="ARBA" id="ARBA00023180"/>
    </source>
</evidence>
<evidence type="ECO:0000256" key="2">
    <source>
        <dbReference type="ARBA" id="ARBA00022729"/>
    </source>
</evidence>
<keyword evidence="8" id="KW-0472">Membrane</keyword>
<keyword evidence="3" id="KW-0677">Repeat</keyword>
<sequence>MEISTVTALVYMWMKPVLGCLIAGSGFSTKKQAQKHRPLILKSVNIVMGLMFNPHLVLALMTWTFLCPSQCNGAQVPCAENGKCVVEKKGVIEDRLHNNDNCNTAFGQYCVCEDGYEGDGYTSCTDINECDANLCLNNATCENRPGSFKCYCPGDIWGSTCNKVPCATNGKCVVQKKWGIEDRLHNNDGCNQEYGQYCVCLDGFEGDGYTSCISST</sequence>
<dbReference type="InterPro" id="IPR001881">
    <property type="entry name" value="EGF-like_Ca-bd_dom"/>
</dbReference>
<keyword evidence="5 7" id="KW-1015">Disulfide bond</keyword>
<feature type="disulfide bond" evidence="7">
    <location>
        <begin position="152"/>
        <end position="161"/>
    </location>
</feature>
<dbReference type="OrthoDB" id="6236007at2759"/>
<dbReference type="GeneID" id="106162739"/>
<keyword evidence="10" id="KW-1185">Reference proteome</keyword>
<protein>
    <submittedName>
        <fullName evidence="11">Neurogenic locus notch homolog protein 1</fullName>
    </submittedName>
</protein>
<dbReference type="PANTHER" id="PTHR24039">
    <property type="entry name" value="FIBRILLIN-RELATED"/>
    <property type="match status" value="1"/>
</dbReference>
<evidence type="ECO:0000256" key="7">
    <source>
        <dbReference type="PROSITE-ProRule" id="PRU00076"/>
    </source>
</evidence>
<dbReference type="PANTHER" id="PTHR24039:SF28">
    <property type="entry name" value="EGF-LIKE DOMAIN-CONTAINING PROTEIN"/>
    <property type="match status" value="1"/>
</dbReference>
<dbReference type="GO" id="GO:0005509">
    <property type="term" value="F:calcium ion binding"/>
    <property type="evidence" value="ECO:0007669"/>
    <property type="project" value="InterPro"/>
</dbReference>
<organism evidence="10 11">
    <name type="scientific">Lingula anatina</name>
    <name type="common">Brachiopod</name>
    <name type="synonym">Lingula unguis</name>
    <dbReference type="NCBI Taxonomy" id="7574"/>
    <lineage>
        <taxon>Eukaryota</taxon>
        <taxon>Metazoa</taxon>
        <taxon>Spiralia</taxon>
        <taxon>Lophotrochozoa</taxon>
        <taxon>Brachiopoda</taxon>
        <taxon>Linguliformea</taxon>
        <taxon>Lingulata</taxon>
        <taxon>Lingulida</taxon>
        <taxon>Linguloidea</taxon>
        <taxon>Lingulidae</taxon>
        <taxon>Lingula</taxon>
    </lineage>
</organism>
<dbReference type="FunFam" id="2.10.25.10:FF:000038">
    <property type="entry name" value="Fibrillin 2"/>
    <property type="match status" value="1"/>
</dbReference>
<dbReference type="PROSITE" id="PS00022">
    <property type="entry name" value="EGF_1"/>
    <property type="match status" value="1"/>
</dbReference>
<keyword evidence="6" id="KW-0325">Glycoprotein</keyword>
<keyword evidence="2" id="KW-0732">Signal</keyword>
<dbReference type="KEGG" id="lak:106162739"/>
<dbReference type="PROSITE" id="PS01187">
    <property type="entry name" value="EGF_CA"/>
    <property type="match status" value="1"/>
</dbReference>
<evidence type="ECO:0000313" key="11">
    <source>
        <dbReference type="RefSeq" id="XP_013395596.1"/>
    </source>
</evidence>
<keyword evidence="8" id="KW-1133">Transmembrane helix</keyword>
<dbReference type="CDD" id="cd00054">
    <property type="entry name" value="EGF_CA"/>
    <property type="match status" value="1"/>
</dbReference>